<evidence type="ECO:0000313" key="2">
    <source>
        <dbReference type="Proteomes" id="UP000405075"/>
    </source>
</evidence>
<evidence type="ECO:0000313" key="1">
    <source>
        <dbReference type="EMBL" id="QGM28117.1"/>
    </source>
</evidence>
<organism evidence="1 2">
    <name type="scientific">Acinetobacter towneri</name>
    <dbReference type="NCBI Taxonomy" id="202956"/>
    <lineage>
        <taxon>Bacteria</taxon>
        <taxon>Pseudomonadati</taxon>
        <taxon>Pseudomonadota</taxon>
        <taxon>Gammaproteobacteria</taxon>
        <taxon>Moraxellales</taxon>
        <taxon>Moraxellaceae</taxon>
        <taxon>Acinetobacter</taxon>
    </lineage>
</organism>
<accession>A0AAP9GVM3</accession>
<dbReference type="RefSeq" id="WP_104853185.1">
    <property type="nucleotide sequence ID" value="NZ_CP046045.1"/>
</dbReference>
<dbReference type="Pfam" id="PF05015">
    <property type="entry name" value="HigB-like_toxin"/>
    <property type="match status" value="1"/>
</dbReference>
<dbReference type="EMBL" id="CP046045">
    <property type="protein sequence ID" value="QGM28117.1"/>
    <property type="molecule type" value="Genomic_DNA"/>
</dbReference>
<dbReference type="InterPro" id="IPR007711">
    <property type="entry name" value="HigB-1"/>
</dbReference>
<gene>
    <name evidence="1" type="ORF">GJD93_10705</name>
</gene>
<dbReference type="PANTHER" id="PTHR40266">
    <property type="entry name" value="TOXIN HIGB-1"/>
    <property type="match status" value="1"/>
</dbReference>
<dbReference type="PANTHER" id="PTHR40266:SF2">
    <property type="entry name" value="TOXIN HIGB-1"/>
    <property type="match status" value="1"/>
</dbReference>
<dbReference type="InterPro" id="IPR035093">
    <property type="entry name" value="RelE/ParE_toxin_dom_sf"/>
</dbReference>
<sequence>MIKSFKHKGLQAFFQTGSTAGIQAAHSTKLRLILAALHAASTVNDLRTPPNWRLHKLSANLQDQWSLTVNGNWRVIFKFEDGDVYIVDYLDYHIASSAGVQR</sequence>
<dbReference type="Gene3D" id="3.30.2310.20">
    <property type="entry name" value="RelE-like"/>
    <property type="match status" value="1"/>
</dbReference>
<proteinExistence type="predicted"/>
<dbReference type="AlphaFoldDB" id="A0AAP9GVM3"/>
<dbReference type="SUPFAM" id="SSF143011">
    <property type="entry name" value="RelE-like"/>
    <property type="match status" value="1"/>
</dbReference>
<reference evidence="2" key="1">
    <citation type="submission" date="2019-11" db="EMBL/GenBank/DDBJ databases">
        <title>Escherichia coli 1916D6.</title>
        <authorList>
            <person name="Yao H."/>
            <person name="Du X."/>
            <person name="Yu R."/>
            <person name="Li A."/>
        </authorList>
    </citation>
    <scope>NUCLEOTIDE SEQUENCE [LARGE SCALE GENOMIC DNA]</scope>
    <source>
        <strain evidence="2">19110F47</strain>
    </source>
</reference>
<protein>
    <submittedName>
        <fullName evidence="1">Peptidase</fullName>
    </submittedName>
</protein>
<dbReference type="Proteomes" id="UP000405075">
    <property type="component" value="Chromosome"/>
</dbReference>
<name>A0AAP9GVM3_9GAMM</name>